<dbReference type="InterPro" id="IPR000719">
    <property type="entry name" value="Prot_kinase_dom"/>
</dbReference>
<dbReference type="GO" id="GO:0000407">
    <property type="term" value="C:phagophore assembly site"/>
    <property type="evidence" value="ECO:0007669"/>
    <property type="project" value="TreeGrafter"/>
</dbReference>
<dbReference type="GO" id="GO:0005776">
    <property type="term" value="C:autophagosome"/>
    <property type="evidence" value="ECO:0007669"/>
    <property type="project" value="TreeGrafter"/>
</dbReference>
<dbReference type="GO" id="GO:0010506">
    <property type="term" value="P:regulation of autophagy"/>
    <property type="evidence" value="ECO:0007669"/>
    <property type="project" value="InterPro"/>
</dbReference>
<dbReference type="AlphaFoldDB" id="A0A0V0QU83"/>
<keyword evidence="9" id="KW-1185">Reference proteome</keyword>
<evidence type="ECO:0000256" key="2">
    <source>
        <dbReference type="ARBA" id="ARBA00022741"/>
    </source>
</evidence>
<feature type="binding site" evidence="5">
    <location>
        <position position="48"/>
    </location>
    <ligand>
        <name>ATP</name>
        <dbReference type="ChEBI" id="CHEBI:30616"/>
    </ligand>
</feature>
<evidence type="ECO:0000313" key="8">
    <source>
        <dbReference type="EMBL" id="KRX05771.1"/>
    </source>
</evidence>
<comment type="caution">
    <text evidence="8">The sequence shown here is derived from an EMBL/GenBank/DDBJ whole genome shotgun (WGS) entry which is preliminary data.</text>
</comment>
<dbReference type="GO" id="GO:0005829">
    <property type="term" value="C:cytosol"/>
    <property type="evidence" value="ECO:0007669"/>
    <property type="project" value="TreeGrafter"/>
</dbReference>
<dbReference type="GO" id="GO:0004674">
    <property type="term" value="F:protein serine/threonine kinase activity"/>
    <property type="evidence" value="ECO:0007669"/>
    <property type="project" value="InterPro"/>
</dbReference>
<feature type="coiled-coil region" evidence="6">
    <location>
        <begin position="323"/>
        <end position="361"/>
    </location>
</feature>
<dbReference type="InterPro" id="IPR045269">
    <property type="entry name" value="Atg1-like"/>
</dbReference>
<reference evidence="8 9" key="1">
    <citation type="journal article" date="2015" name="Sci. Rep.">
        <title>Genome of the facultative scuticociliatosis pathogen Pseudocohnilembus persalinus provides insight into its virulence through horizontal gene transfer.</title>
        <authorList>
            <person name="Xiong J."/>
            <person name="Wang G."/>
            <person name="Cheng J."/>
            <person name="Tian M."/>
            <person name="Pan X."/>
            <person name="Warren A."/>
            <person name="Jiang C."/>
            <person name="Yuan D."/>
            <person name="Miao W."/>
        </authorList>
    </citation>
    <scope>NUCLEOTIDE SEQUENCE [LARGE SCALE GENOMIC DNA]</scope>
    <source>
        <strain evidence="8">36N120E</strain>
    </source>
</reference>
<dbReference type="GO" id="GO:0016020">
    <property type="term" value="C:membrane"/>
    <property type="evidence" value="ECO:0007669"/>
    <property type="project" value="TreeGrafter"/>
</dbReference>
<dbReference type="InterPro" id="IPR008271">
    <property type="entry name" value="Ser/Thr_kinase_AS"/>
</dbReference>
<keyword evidence="1" id="KW-0808">Transferase</keyword>
<dbReference type="PANTHER" id="PTHR24348:SF22">
    <property type="entry name" value="NON-SPECIFIC SERINE_THREONINE PROTEIN KINASE"/>
    <property type="match status" value="1"/>
</dbReference>
<dbReference type="Proteomes" id="UP000054937">
    <property type="component" value="Unassembled WGS sequence"/>
</dbReference>
<evidence type="ECO:0000256" key="5">
    <source>
        <dbReference type="PROSITE-ProRule" id="PRU10141"/>
    </source>
</evidence>
<evidence type="ECO:0000256" key="6">
    <source>
        <dbReference type="SAM" id="Coils"/>
    </source>
</evidence>
<dbReference type="InParanoid" id="A0A0V0QU83"/>
<dbReference type="InterPro" id="IPR017441">
    <property type="entry name" value="Protein_kinase_ATP_BS"/>
</dbReference>
<sequence length="574" mass="67945">MNNFQNYLDEEFFQKYTLVNNKIIGKGAFAVVLLCYKNNQPGKYYAVKVTDNHKLEVNPFLKEVYEREIQISLKLKQSKNQNLVYLEDQFDCKKNRYQILEYCSQGDLSKVMLNQPKKRFEIPNAIQTFKQILNGMQELHKNHMIHRDLKLQNILMSDWQVKIADFGLSKQMNSKAQETETFAGSLITMAPEIIQGKKYNIQCDVYSLGVILYQLIYGIPPYSSFQIDQLKKKINQNIKQFPIKFDHGEVQISNQLQDLITKMLLFDPNQRIDFIGVWNHPALNIANDNLFTGKVSNQQGQIYNLGLDKNKAESVYKDIILQNIEQKQELEVVQEESKSQNQEQDQEVTQILEQIKKQSQKTTDFIQQNYMHRLNCIRILCKNLFYITQESHEFGIHLDDFCFLSTKKIIYECDKILKDIQDKQNIFKFEQKDILYNNNLIVKIKDLLEEVKQHVQCQLFLIEEDIQTKDQFKNDQQLLQEINKELFDQESEKMIKNRVNNIVINKFSKLEKNEQDQQKKMKLQRGTLHTLSVLKYNDIKSNPNFDLNQYEEQFSFQNRAQFQEILSNLVILLQ</sequence>
<dbReference type="PANTHER" id="PTHR24348">
    <property type="entry name" value="SERINE/THREONINE-PROTEIN KINASE UNC-51-RELATED"/>
    <property type="match status" value="1"/>
</dbReference>
<protein>
    <submittedName>
        <fullName evidence="8">Protein kinase-like domain</fullName>
    </submittedName>
</protein>
<organism evidence="8 9">
    <name type="scientific">Pseudocohnilembus persalinus</name>
    <name type="common">Ciliate</name>
    <dbReference type="NCBI Taxonomy" id="266149"/>
    <lineage>
        <taxon>Eukaryota</taxon>
        <taxon>Sar</taxon>
        <taxon>Alveolata</taxon>
        <taxon>Ciliophora</taxon>
        <taxon>Intramacronucleata</taxon>
        <taxon>Oligohymenophorea</taxon>
        <taxon>Scuticociliatia</taxon>
        <taxon>Philasterida</taxon>
        <taxon>Pseudocohnilembidae</taxon>
        <taxon>Pseudocohnilembus</taxon>
    </lineage>
</organism>
<dbReference type="PROSITE" id="PS00108">
    <property type="entry name" value="PROTEIN_KINASE_ST"/>
    <property type="match status" value="1"/>
</dbReference>
<evidence type="ECO:0000256" key="3">
    <source>
        <dbReference type="ARBA" id="ARBA00022777"/>
    </source>
</evidence>
<dbReference type="Pfam" id="PF00069">
    <property type="entry name" value="Pkinase"/>
    <property type="match status" value="1"/>
</dbReference>
<evidence type="ECO:0000259" key="7">
    <source>
        <dbReference type="PROSITE" id="PS50011"/>
    </source>
</evidence>
<dbReference type="Gene3D" id="1.10.510.10">
    <property type="entry name" value="Transferase(Phosphotransferase) domain 1"/>
    <property type="match status" value="1"/>
</dbReference>
<dbReference type="SMART" id="SM00220">
    <property type="entry name" value="S_TKc"/>
    <property type="match status" value="1"/>
</dbReference>
<dbReference type="GO" id="GO:0005524">
    <property type="term" value="F:ATP binding"/>
    <property type="evidence" value="ECO:0007669"/>
    <property type="project" value="UniProtKB-UniRule"/>
</dbReference>
<keyword evidence="3 8" id="KW-0418">Kinase</keyword>
<proteinExistence type="predicted"/>
<feature type="domain" description="Protein kinase" evidence="7">
    <location>
        <begin position="18"/>
        <end position="283"/>
    </location>
</feature>
<dbReference type="PROSITE" id="PS00107">
    <property type="entry name" value="PROTEIN_KINASE_ATP"/>
    <property type="match status" value="1"/>
</dbReference>
<keyword evidence="2 5" id="KW-0547">Nucleotide-binding</keyword>
<dbReference type="PROSITE" id="PS50011">
    <property type="entry name" value="PROTEIN_KINASE_DOM"/>
    <property type="match status" value="1"/>
</dbReference>
<dbReference type="InterPro" id="IPR011009">
    <property type="entry name" value="Kinase-like_dom_sf"/>
</dbReference>
<gene>
    <name evidence="8" type="ORF">PPERSA_02303</name>
</gene>
<evidence type="ECO:0000256" key="1">
    <source>
        <dbReference type="ARBA" id="ARBA00022679"/>
    </source>
</evidence>
<keyword evidence="6" id="KW-0175">Coiled coil</keyword>
<keyword evidence="4 5" id="KW-0067">ATP-binding</keyword>
<dbReference type="GO" id="GO:0000045">
    <property type="term" value="P:autophagosome assembly"/>
    <property type="evidence" value="ECO:0007669"/>
    <property type="project" value="TreeGrafter"/>
</dbReference>
<dbReference type="EMBL" id="LDAU01000104">
    <property type="protein sequence ID" value="KRX05771.1"/>
    <property type="molecule type" value="Genomic_DNA"/>
</dbReference>
<name>A0A0V0QU83_PSEPJ</name>
<evidence type="ECO:0000256" key="4">
    <source>
        <dbReference type="ARBA" id="ARBA00022840"/>
    </source>
</evidence>
<dbReference type="SUPFAM" id="SSF56112">
    <property type="entry name" value="Protein kinase-like (PK-like)"/>
    <property type="match status" value="1"/>
</dbReference>
<evidence type="ECO:0000313" key="9">
    <source>
        <dbReference type="Proteomes" id="UP000054937"/>
    </source>
</evidence>
<accession>A0A0V0QU83</accession>